<keyword evidence="1" id="KW-0472">Membrane</keyword>
<evidence type="ECO:0008006" key="4">
    <source>
        <dbReference type="Google" id="ProtNLM"/>
    </source>
</evidence>
<dbReference type="AlphaFoldDB" id="A0A5B7X7A5"/>
<dbReference type="OrthoDB" id="1447802at2"/>
<keyword evidence="1" id="KW-0812">Transmembrane</keyword>
<dbReference type="Proteomes" id="UP000309016">
    <property type="component" value="Chromosome"/>
</dbReference>
<dbReference type="EMBL" id="CP040812">
    <property type="protein sequence ID" value="QCY70652.1"/>
    <property type="molecule type" value="Genomic_DNA"/>
</dbReference>
<gene>
    <name evidence="2" type="ORF">FHG64_15310</name>
</gene>
<feature type="transmembrane region" description="Helical" evidence="1">
    <location>
        <begin position="7"/>
        <end position="26"/>
    </location>
</feature>
<feature type="transmembrane region" description="Helical" evidence="1">
    <location>
        <begin position="32"/>
        <end position="50"/>
    </location>
</feature>
<name>A0A5B7X7A5_9FLAO</name>
<feature type="transmembrane region" description="Helical" evidence="1">
    <location>
        <begin position="91"/>
        <end position="111"/>
    </location>
</feature>
<dbReference type="RefSeq" id="WP_139067221.1">
    <property type="nucleotide sequence ID" value="NZ_CP040812.1"/>
</dbReference>
<dbReference type="KEGG" id="afla:FHG64_15310"/>
<feature type="transmembrane region" description="Helical" evidence="1">
    <location>
        <begin position="62"/>
        <end position="79"/>
    </location>
</feature>
<proteinExistence type="predicted"/>
<evidence type="ECO:0000313" key="2">
    <source>
        <dbReference type="EMBL" id="QCY70652.1"/>
    </source>
</evidence>
<keyword evidence="3" id="KW-1185">Reference proteome</keyword>
<evidence type="ECO:0000256" key="1">
    <source>
        <dbReference type="SAM" id="Phobius"/>
    </source>
</evidence>
<evidence type="ECO:0000313" key="3">
    <source>
        <dbReference type="Proteomes" id="UP000309016"/>
    </source>
</evidence>
<keyword evidence="1" id="KW-1133">Transmembrane helix</keyword>
<reference evidence="2 3" key="1">
    <citation type="submission" date="2019-06" db="EMBL/GenBank/DDBJ databases">
        <title>Complete genome sequence of Antarcticibacterium flavum KCTC 52984T from an Antarctic marine sediment.</title>
        <authorList>
            <person name="Lee Y.M."/>
            <person name="Shin S.C."/>
        </authorList>
    </citation>
    <scope>NUCLEOTIDE SEQUENCE [LARGE SCALE GENOMIC DNA]</scope>
    <source>
        <strain evidence="2 3">KCTC 52984</strain>
    </source>
</reference>
<protein>
    <recommendedName>
        <fullName evidence="4">Magnesium citrate secondary transporter</fullName>
    </recommendedName>
</protein>
<organism evidence="2 3">
    <name type="scientific">Antarcticibacterium flavum</name>
    <dbReference type="NCBI Taxonomy" id="2058175"/>
    <lineage>
        <taxon>Bacteria</taxon>
        <taxon>Pseudomonadati</taxon>
        <taxon>Bacteroidota</taxon>
        <taxon>Flavobacteriia</taxon>
        <taxon>Flavobacteriales</taxon>
        <taxon>Flavobacteriaceae</taxon>
        <taxon>Antarcticibacterium</taxon>
    </lineage>
</organism>
<sequence>MKILHILFFIFVAVFLLLQLLLHLDVYLPNWVIFYVNDFICMPIVLTICLKAVHLIMRDRRIRLSLFSILSLTAMYALYFEVYLPKVEPRYTADVMDVMMYTAGSLLFYFLQHRK</sequence>
<accession>A0A5B7X7A5</accession>